<organism evidence="2 3">
    <name type="scientific">Frateuria flava</name>
    <dbReference type="NCBI Taxonomy" id="2821489"/>
    <lineage>
        <taxon>Bacteria</taxon>
        <taxon>Pseudomonadati</taxon>
        <taxon>Pseudomonadota</taxon>
        <taxon>Gammaproteobacteria</taxon>
        <taxon>Lysobacterales</taxon>
        <taxon>Rhodanobacteraceae</taxon>
        <taxon>Frateuria</taxon>
    </lineage>
</organism>
<dbReference type="RefSeq" id="WP_209619237.1">
    <property type="nucleotide sequence ID" value="NZ_JAGJRS010000018.1"/>
</dbReference>
<evidence type="ECO:0008006" key="4">
    <source>
        <dbReference type="Google" id="ProtNLM"/>
    </source>
</evidence>
<feature type="region of interest" description="Disordered" evidence="1">
    <location>
        <begin position="1"/>
        <end position="57"/>
    </location>
</feature>
<sequence length="57" mass="6647">MADDKKATRDNDARRALDRDYTGQAKNARGDAVENELDRQTHRLQRDHDSDSPKHRE</sequence>
<comment type="caution">
    <text evidence="2">The sequence shown here is derived from an EMBL/GenBank/DDBJ whole genome shotgun (WGS) entry which is preliminary data.</text>
</comment>
<dbReference type="Proteomes" id="UP000823790">
    <property type="component" value="Unassembled WGS sequence"/>
</dbReference>
<keyword evidence="3" id="KW-1185">Reference proteome</keyword>
<dbReference type="EMBL" id="JAGJRS010000018">
    <property type="protein sequence ID" value="MBP1474446.1"/>
    <property type="molecule type" value="Genomic_DNA"/>
</dbReference>
<name>A0ABS4DN30_9GAMM</name>
<accession>A0ABS4DN30</accession>
<feature type="compositionally biased region" description="Basic and acidic residues" evidence="1">
    <location>
        <begin position="28"/>
        <end position="57"/>
    </location>
</feature>
<feature type="compositionally biased region" description="Basic and acidic residues" evidence="1">
    <location>
        <begin position="1"/>
        <end position="21"/>
    </location>
</feature>
<evidence type="ECO:0000313" key="3">
    <source>
        <dbReference type="Proteomes" id="UP000823790"/>
    </source>
</evidence>
<proteinExistence type="predicted"/>
<reference evidence="2 3" key="1">
    <citation type="submission" date="2021-04" db="EMBL/GenBank/DDBJ databases">
        <authorList>
            <person name="Huq M.A."/>
        </authorList>
    </citation>
    <scope>NUCLEOTIDE SEQUENCE [LARGE SCALE GENOMIC DNA]</scope>
    <source>
        <strain evidence="2 3">MAH-13</strain>
    </source>
</reference>
<gene>
    <name evidence="2" type="ORF">J7I44_09040</name>
</gene>
<protein>
    <recommendedName>
        <fullName evidence="4">DUF3941 domain-containing protein</fullName>
    </recommendedName>
</protein>
<evidence type="ECO:0000313" key="2">
    <source>
        <dbReference type="EMBL" id="MBP1474446.1"/>
    </source>
</evidence>
<evidence type="ECO:0000256" key="1">
    <source>
        <dbReference type="SAM" id="MobiDB-lite"/>
    </source>
</evidence>